<feature type="compositionally biased region" description="Polar residues" evidence="1">
    <location>
        <begin position="63"/>
        <end position="81"/>
    </location>
</feature>
<organism evidence="3 4">
    <name type="scientific">Flavobacterium tibetense</name>
    <dbReference type="NCBI Taxonomy" id="2233533"/>
    <lineage>
        <taxon>Bacteria</taxon>
        <taxon>Pseudomonadati</taxon>
        <taxon>Bacteroidota</taxon>
        <taxon>Flavobacteriia</taxon>
        <taxon>Flavobacteriales</taxon>
        <taxon>Flavobacteriaceae</taxon>
        <taxon>Flavobacterium</taxon>
    </lineage>
</organism>
<accession>A0A365P0F1</accession>
<dbReference type="EMBL" id="QLST01000011">
    <property type="protein sequence ID" value="RBA27978.1"/>
    <property type="molecule type" value="Genomic_DNA"/>
</dbReference>
<protein>
    <submittedName>
        <fullName evidence="3">Energy transducer TonB</fullName>
    </submittedName>
</protein>
<gene>
    <name evidence="3" type="ORF">DPN68_09835</name>
</gene>
<feature type="compositionally biased region" description="Basic and acidic residues" evidence="1">
    <location>
        <begin position="94"/>
        <end position="120"/>
    </location>
</feature>
<dbReference type="OrthoDB" id="676306at2"/>
<evidence type="ECO:0000313" key="4">
    <source>
        <dbReference type="Proteomes" id="UP000253319"/>
    </source>
</evidence>
<keyword evidence="2" id="KW-0812">Transmembrane</keyword>
<dbReference type="AlphaFoldDB" id="A0A365P0F1"/>
<feature type="compositionally biased region" description="Basic and acidic residues" evidence="1">
    <location>
        <begin position="135"/>
        <end position="154"/>
    </location>
</feature>
<dbReference type="Proteomes" id="UP000253319">
    <property type="component" value="Unassembled WGS sequence"/>
</dbReference>
<dbReference type="Gene3D" id="3.30.1150.10">
    <property type="match status" value="1"/>
</dbReference>
<evidence type="ECO:0000313" key="3">
    <source>
        <dbReference type="EMBL" id="RBA27978.1"/>
    </source>
</evidence>
<reference evidence="3 4" key="1">
    <citation type="submission" date="2018-06" db="EMBL/GenBank/DDBJ databases">
        <title>Flavobacterium tibetense sp. nov., isolated from a wetland YonghuCo on Tibetan Plateau.</title>
        <authorList>
            <person name="Xing P."/>
            <person name="Phurbu D."/>
            <person name="Lu H."/>
        </authorList>
    </citation>
    <scope>NUCLEOTIDE SEQUENCE [LARGE SCALE GENOMIC DNA]</scope>
    <source>
        <strain evidence="3 4">YH5</strain>
    </source>
</reference>
<dbReference type="SUPFAM" id="SSF74653">
    <property type="entry name" value="TolA/TonB C-terminal domain"/>
    <property type="match status" value="1"/>
</dbReference>
<keyword evidence="2" id="KW-1133">Transmembrane helix</keyword>
<feature type="region of interest" description="Disordered" evidence="1">
    <location>
        <begin position="45"/>
        <end position="159"/>
    </location>
</feature>
<feature type="transmembrane region" description="Helical" evidence="2">
    <location>
        <begin position="12"/>
        <end position="35"/>
    </location>
</feature>
<comment type="caution">
    <text evidence="3">The sequence shown here is derived from an EMBL/GenBank/DDBJ whole genome shotgun (WGS) entry which is preliminary data.</text>
</comment>
<keyword evidence="4" id="KW-1185">Reference proteome</keyword>
<proteinExistence type="predicted"/>
<name>A0A365P0F1_9FLAO</name>
<keyword evidence="2" id="KW-0472">Membrane</keyword>
<evidence type="ECO:0000256" key="1">
    <source>
        <dbReference type="SAM" id="MobiDB-lite"/>
    </source>
</evidence>
<dbReference type="RefSeq" id="WP_113989482.1">
    <property type="nucleotide sequence ID" value="NZ_QLST01000011.1"/>
</dbReference>
<sequence>MQFLETPEEKKSFAITSGIFAILLLIVIFFGLTYMDPPPENGIAINFGTSDVGQGEIQPTEPIKSSPQQPVQPETSQNEDVLSQDDESPVVVPPKKETTKPKETPKETPKPKVETPKPSKETSNALDALLNGPKTDGKTDGGHGNDGLPGDKGDPSGSIYSNSFYGSGTGDGIGTGKGTVWGLAGRRLAGNSKKVQDCNESGKVVVKIWVNRQGNVTRAERAQGTTNTNPCLVNPALETAKSFKWQPDSNAPETQIGFVVVNFTVGE</sequence>
<evidence type="ECO:0000256" key="2">
    <source>
        <dbReference type="SAM" id="Phobius"/>
    </source>
</evidence>